<accession>A0ABU8MWS5</accession>
<gene>
    <name evidence="14" type="ORF">WCD74_28450</name>
</gene>
<evidence type="ECO:0000256" key="2">
    <source>
        <dbReference type="ARBA" id="ARBA00004141"/>
    </source>
</evidence>
<keyword evidence="5 12" id="KW-0812">Transmembrane</keyword>
<protein>
    <recommendedName>
        <fullName evidence="3">RING-type E3 ubiquitin transferase</fullName>
        <ecNumber evidence="3">2.3.2.27</ecNumber>
    </recommendedName>
</protein>
<keyword evidence="6" id="KW-0479">Metal-binding</keyword>
<comment type="catalytic activity">
    <reaction evidence="1">
        <text>S-ubiquitinyl-[E2 ubiquitin-conjugating enzyme]-L-cysteine + [acceptor protein]-L-lysine = [E2 ubiquitin-conjugating enzyme]-L-cysteine + N(6)-ubiquitinyl-[acceptor protein]-L-lysine.</text>
        <dbReference type="EC" id="2.3.2.27"/>
    </reaction>
</comment>
<comment type="subcellular location">
    <subcellularLocation>
        <location evidence="2">Membrane</location>
        <topology evidence="2">Multi-pass membrane protein</topology>
    </subcellularLocation>
</comment>
<dbReference type="Pfam" id="PF12483">
    <property type="entry name" value="GIDE"/>
    <property type="match status" value="1"/>
</dbReference>
<evidence type="ECO:0000313" key="15">
    <source>
        <dbReference type="Proteomes" id="UP001385809"/>
    </source>
</evidence>
<comment type="caution">
    <text evidence="14">The sequence shown here is derived from an EMBL/GenBank/DDBJ whole genome shotgun (WGS) entry which is preliminary data.</text>
</comment>
<reference evidence="14 15" key="1">
    <citation type="submission" date="2024-03" db="EMBL/GenBank/DDBJ databases">
        <title>Actinomycetospora sp. OC33-EN08, a novel actinomycete isolated from wild orchid (Aerides multiflora).</title>
        <authorList>
            <person name="Suriyachadkun C."/>
        </authorList>
    </citation>
    <scope>NUCLEOTIDE SEQUENCE [LARGE SCALE GENOMIC DNA]</scope>
    <source>
        <strain evidence="14 15">OC33-EN08</strain>
    </source>
</reference>
<feature type="domain" description="E3 Ubiquitin ligase MUL1-like" evidence="13">
    <location>
        <begin position="93"/>
        <end position="224"/>
    </location>
</feature>
<feature type="transmembrane region" description="Helical" evidence="12">
    <location>
        <begin position="211"/>
        <end position="231"/>
    </location>
</feature>
<evidence type="ECO:0000256" key="1">
    <source>
        <dbReference type="ARBA" id="ARBA00000900"/>
    </source>
</evidence>
<sequence length="232" mass="24732">MLLFGLVLIALGAAAVVAANRRVALRHAMIGSSTSAVADLAVEREALVELGTVGGFRKVCAVVGYAHPTDDGPLRSPQTGTECVWYRRTVRRRTDQDGVWETVLEEASERPFVLVEETGNIGVDPRGTVPVQPEKVAGESSFEGGGHLVGEVVREEWVLRPGAELYVHGEAHDRDGSLVIARPESETDPFVVSTRTSTALRDDSLLLQRRWAWGGAASGAAGLALVVAALLT</sequence>
<evidence type="ECO:0000256" key="10">
    <source>
        <dbReference type="ARBA" id="ARBA00022989"/>
    </source>
</evidence>
<evidence type="ECO:0000256" key="5">
    <source>
        <dbReference type="ARBA" id="ARBA00022692"/>
    </source>
</evidence>
<proteinExistence type="predicted"/>
<dbReference type="InterPro" id="IPR022170">
    <property type="entry name" value="MUL1-like"/>
</dbReference>
<dbReference type="Proteomes" id="UP001385809">
    <property type="component" value="Unassembled WGS sequence"/>
</dbReference>
<evidence type="ECO:0000256" key="6">
    <source>
        <dbReference type="ARBA" id="ARBA00022723"/>
    </source>
</evidence>
<evidence type="ECO:0000256" key="9">
    <source>
        <dbReference type="ARBA" id="ARBA00022833"/>
    </source>
</evidence>
<evidence type="ECO:0000256" key="8">
    <source>
        <dbReference type="ARBA" id="ARBA00022786"/>
    </source>
</evidence>
<keyword evidence="7" id="KW-0863">Zinc-finger</keyword>
<keyword evidence="4" id="KW-0808">Transferase</keyword>
<evidence type="ECO:0000256" key="12">
    <source>
        <dbReference type="SAM" id="Phobius"/>
    </source>
</evidence>
<dbReference type="RefSeq" id="WP_337698297.1">
    <property type="nucleotide sequence ID" value="NZ_JBBEGN010000027.1"/>
</dbReference>
<evidence type="ECO:0000256" key="3">
    <source>
        <dbReference type="ARBA" id="ARBA00012483"/>
    </source>
</evidence>
<keyword evidence="15" id="KW-1185">Reference proteome</keyword>
<keyword evidence="10 12" id="KW-1133">Transmembrane helix</keyword>
<dbReference type="EC" id="2.3.2.27" evidence="3"/>
<evidence type="ECO:0000256" key="11">
    <source>
        <dbReference type="ARBA" id="ARBA00023136"/>
    </source>
</evidence>
<dbReference type="EMBL" id="JBBEGN010000027">
    <property type="protein sequence ID" value="MEJ2871721.1"/>
    <property type="molecule type" value="Genomic_DNA"/>
</dbReference>
<evidence type="ECO:0000313" key="14">
    <source>
        <dbReference type="EMBL" id="MEJ2871721.1"/>
    </source>
</evidence>
<keyword evidence="8" id="KW-0833">Ubl conjugation pathway</keyword>
<organism evidence="14 15">
    <name type="scientific">Actinomycetospora aurantiaca</name>
    <dbReference type="NCBI Taxonomy" id="3129233"/>
    <lineage>
        <taxon>Bacteria</taxon>
        <taxon>Bacillati</taxon>
        <taxon>Actinomycetota</taxon>
        <taxon>Actinomycetes</taxon>
        <taxon>Pseudonocardiales</taxon>
        <taxon>Pseudonocardiaceae</taxon>
        <taxon>Actinomycetospora</taxon>
    </lineage>
</organism>
<name>A0ABU8MWS5_9PSEU</name>
<keyword evidence="11 12" id="KW-0472">Membrane</keyword>
<evidence type="ECO:0000256" key="4">
    <source>
        <dbReference type="ARBA" id="ARBA00022679"/>
    </source>
</evidence>
<keyword evidence="9" id="KW-0862">Zinc</keyword>
<evidence type="ECO:0000259" key="13">
    <source>
        <dbReference type="Pfam" id="PF12483"/>
    </source>
</evidence>
<evidence type="ECO:0000256" key="7">
    <source>
        <dbReference type="ARBA" id="ARBA00022771"/>
    </source>
</evidence>